<organism evidence="1 2">
    <name type="scientific">Adineta steineri</name>
    <dbReference type="NCBI Taxonomy" id="433720"/>
    <lineage>
        <taxon>Eukaryota</taxon>
        <taxon>Metazoa</taxon>
        <taxon>Spiralia</taxon>
        <taxon>Gnathifera</taxon>
        <taxon>Rotifera</taxon>
        <taxon>Eurotatoria</taxon>
        <taxon>Bdelloidea</taxon>
        <taxon>Adinetida</taxon>
        <taxon>Adinetidae</taxon>
        <taxon>Adineta</taxon>
    </lineage>
</organism>
<sequence>MQTHNIARLASAKHLNIMRRTLSRTTLPVLRKLVQSESSHTTVYLRPSYTFRCASTASSSSSSNDEQNQKANMTNLLYLGGAITGVVALYSI</sequence>
<gene>
    <name evidence="1" type="ORF">OXD698_LOCUS50355</name>
</gene>
<dbReference type="AlphaFoldDB" id="A0A820MZZ5"/>
<name>A0A820MZZ5_9BILA</name>
<comment type="caution">
    <text evidence="1">The sequence shown here is derived from an EMBL/GenBank/DDBJ whole genome shotgun (WGS) entry which is preliminary data.</text>
</comment>
<evidence type="ECO:0000313" key="1">
    <source>
        <dbReference type="EMBL" id="CAF4380594.1"/>
    </source>
</evidence>
<reference evidence="1" key="1">
    <citation type="submission" date="2021-02" db="EMBL/GenBank/DDBJ databases">
        <authorList>
            <person name="Nowell W R."/>
        </authorList>
    </citation>
    <scope>NUCLEOTIDE SEQUENCE</scope>
</reference>
<evidence type="ECO:0000313" key="2">
    <source>
        <dbReference type="Proteomes" id="UP000663844"/>
    </source>
</evidence>
<protein>
    <submittedName>
        <fullName evidence="1">Uncharacterized protein</fullName>
    </submittedName>
</protein>
<proteinExistence type="predicted"/>
<dbReference type="Proteomes" id="UP000663844">
    <property type="component" value="Unassembled WGS sequence"/>
</dbReference>
<feature type="non-terminal residue" evidence="1">
    <location>
        <position position="92"/>
    </location>
</feature>
<dbReference type="EMBL" id="CAJOAZ010024006">
    <property type="protein sequence ID" value="CAF4380594.1"/>
    <property type="molecule type" value="Genomic_DNA"/>
</dbReference>
<accession>A0A820MZZ5</accession>